<feature type="compositionally biased region" description="Gly residues" evidence="1">
    <location>
        <begin position="19"/>
        <end position="28"/>
    </location>
</feature>
<protein>
    <submittedName>
        <fullName evidence="2">Uncharacterized protein</fullName>
    </submittedName>
</protein>
<feature type="compositionally biased region" description="Basic and acidic residues" evidence="1">
    <location>
        <begin position="52"/>
        <end position="68"/>
    </location>
</feature>
<comment type="caution">
    <text evidence="2">The sequence shown here is derived from an EMBL/GenBank/DDBJ whole genome shotgun (WGS) entry which is preliminary data.</text>
</comment>
<feature type="compositionally biased region" description="Low complexity" evidence="1">
    <location>
        <begin position="1"/>
        <end position="18"/>
    </location>
</feature>
<proteinExistence type="predicted"/>
<name>A0A834IRX2_RHYFE</name>
<reference evidence="2" key="1">
    <citation type="submission" date="2020-08" db="EMBL/GenBank/DDBJ databases">
        <title>Genome sequencing and assembly of the red palm weevil Rhynchophorus ferrugineus.</title>
        <authorList>
            <person name="Dias G.B."/>
            <person name="Bergman C.M."/>
            <person name="Manee M."/>
        </authorList>
    </citation>
    <scope>NUCLEOTIDE SEQUENCE</scope>
    <source>
        <strain evidence="2">AA-2017</strain>
        <tissue evidence="2">Whole larva</tissue>
    </source>
</reference>
<evidence type="ECO:0000256" key="1">
    <source>
        <dbReference type="SAM" id="MobiDB-lite"/>
    </source>
</evidence>
<evidence type="ECO:0000313" key="3">
    <source>
        <dbReference type="Proteomes" id="UP000625711"/>
    </source>
</evidence>
<evidence type="ECO:0000313" key="2">
    <source>
        <dbReference type="EMBL" id="KAF7285125.1"/>
    </source>
</evidence>
<dbReference type="AlphaFoldDB" id="A0A834IRX2"/>
<sequence>MGAEWRAASANRGASGVAAAGGGGGGAGAAAEEGRRRKSGNSPGCGNWFEELPFHPRREKKTRETALM</sequence>
<gene>
    <name evidence="2" type="ORF">GWI33_011976</name>
</gene>
<dbReference type="EMBL" id="JAACXV010000061">
    <property type="protein sequence ID" value="KAF7285125.1"/>
    <property type="molecule type" value="Genomic_DNA"/>
</dbReference>
<organism evidence="2 3">
    <name type="scientific">Rhynchophorus ferrugineus</name>
    <name type="common">Red palm weevil</name>
    <name type="synonym">Curculio ferrugineus</name>
    <dbReference type="NCBI Taxonomy" id="354439"/>
    <lineage>
        <taxon>Eukaryota</taxon>
        <taxon>Metazoa</taxon>
        <taxon>Ecdysozoa</taxon>
        <taxon>Arthropoda</taxon>
        <taxon>Hexapoda</taxon>
        <taxon>Insecta</taxon>
        <taxon>Pterygota</taxon>
        <taxon>Neoptera</taxon>
        <taxon>Endopterygota</taxon>
        <taxon>Coleoptera</taxon>
        <taxon>Polyphaga</taxon>
        <taxon>Cucujiformia</taxon>
        <taxon>Curculionidae</taxon>
        <taxon>Dryophthorinae</taxon>
        <taxon>Rhynchophorus</taxon>
    </lineage>
</organism>
<feature type="region of interest" description="Disordered" evidence="1">
    <location>
        <begin position="1"/>
        <end position="68"/>
    </location>
</feature>
<accession>A0A834IRX2</accession>
<dbReference type="Proteomes" id="UP000625711">
    <property type="component" value="Unassembled WGS sequence"/>
</dbReference>
<keyword evidence="3" id="KW-1185">Reference proteome</keyword>